<feature type="non-terminal residue" evidence="1">
    <location>
        <position position="84"/>
    </location>
</feature>
<comment type="caution">
    <text evidence="1">The sequence shown here is derived from an EMBL/GenBank/DDBJ whole genome shotgun (WGS) entry which is preliminary data.</text>
</comment>
<dbReference type="Proteomes" id="UP000823674">
    <property type="component" value="Chromosome A06"/>
</dbReference>
<evidence type="ECO:0000313" key="2">
    <source>
        <dbReference type="Proteomes" id="UP000823674"/>
    </source>
</evidence>
<protein>
    <submittedName>
        <fullName evidence="1">Uncharacterized protein</fullName>
    </submittedName>
</protein>
<reference evidence="1 2" key="1">
    <citation type="submission" date="2021-03" db="EMBL/GenBank/DDBJ databases">
        <authorList>
            <person name="King G.J."/>
            <person name="Bancroft I."/>
            <person name="Baten A."/>
            <person name="Bloomfield J."/>
            <person name="Borpatragohain P."/>
            <person name="He Z."/>
            <person name="Irish N."/>
            <person name="Irwin J."/>
            <person name="Liu K."/>
            <person name="Mauleon R.P."/>
            <person name="Moore J."/>
            <person name="Morris R."/>
            <person name="Ostergaard L."/>
            <person name="Wang B."/>
            <person name="Wells R."/>
        </authorList>
    </citation>
    <scope>NUCLEOTIDE SEQUENCE [LARGE SCALE GENOMIC DNA]</scope>
    <source>
        <strain evidence="1">R-o-18</strain>
        <tissue evidence="1">Leaf</tissue>
    </source>
</reference>
<dbReference type="EMBL" id="JADBGQ010000006">
    <property type="protein sequence ID" value="KAG5392813.1"/>
    <property type="molecule type" value="Genomic_DNA"/>
</dbReference>
<evidence type="ECO:0000313" key="1">
    <source>
        <dbReference type="EMBL" id="KAG5392813.1"/>
    </source>
</evidence>
<sequence length="84" mass="9435">MLQFLASHLIKRALEMGNSHVKILKNKKTIHIKQPPQESDQLLQAGHTPTVIIQVCRKVLSFGWNDRIIGGKVAAVVEPLKNCR</sequence>
<proteinExistence type="predicted"/>
<name>A0ABQ7M207_BRACM</name>
<organism evidence="1 2">
    <name type="scientific">Brassica rapa subsp. trilocularis</name>
    <dbReference type="NCBI Taxonomy" id="1813537"/>
    <lineage>
        <taxon>Eukaryota</taxon>
        <taxon>Viridiplantae</taxon>
        <taxon>Streptophyta</taxon>
        <taxon>Embryophyta</taxon>
        <taxon>Tracheophyta</taxon>
        <taxon>Spermatophyta</taxon>
        <taxon>Magnoliopsida</taxon>
        <taxon>eudicotyledons</taxon>
        <taxon>Gunneridae</taxon>
        <taxon>Pentapetalae</taxon>
        <taxon>rosids</taxon>
        <taxon>malvids</taxon>
        <taxon>Brassicales</taxon>
        <taxon>Brassicaceae</taxon>
        <taxon>Brassiceae</taxon>
        <taxon>Brassica</taxon>
    </lineage>
</organism>
<accession>A0ABQ7M207</accession>
<keyword evidence="2" id="KW-1185">Reference proteome</keyword>
<gene>
    <name evidence="1" type="primary">A06g502810.1_BraROA</name>
    <name evidence="1" type="ORF">IGI04_022776</name>
</gene>